<name>A0A5J5EE05_9PEZI</name>
<accession>A0A5J5EE05</accession>
<dbReference type="EMBL" id="VXIS01000467">
    <property type="protein sequence ID" value="KAA8893287.1"/>
    <property type="molecule type" value="Genomic_DNA"/>
</dbReference>
<dbReference type="Gene3D" id="3.30.420.10">
    <property type="entry name" value="Ribonuclease H-like superfamily/Ribonuclease H"/>
    <property type="match status" value="1"/>
</dbReference>
<gene>
    <name evidence="1" type="ORF">FN846DRAFT_914221</name>
</gene>
<dbReference type="GO" id="GO:0003676">
    <property type="term" value="F:nucleic acid binding"/>
    <property type="evidence" value="ECO:0007669"/>
    <property type="project" value="InterPro"/>
</dbReference>
<proteinExistence type="predicted"/>
<evidence type="ECO:0008006" key="3">
    <source>
        <dbReference type="Google" id="ProtNLM"/>
    </source>
</evidence>
<dbReference type="InterPro" id="IPR012337">
    <property type="entry name" value="RNaseH-like_sf"/>
</dbReference>
<protein>
    <recommendedName>
        <fullName evidence="3">RNase H type-1 domain-containing protein</fullName>
    </recommendedName>
</protein>
<dbReference type="InterPro" id="IPR036397">
    <property type="entry name" value="RNaseH_sf"/>
</dbReference>
<dbReference type="AlphaFoldDB" id="A0A5J5EE05"/>
<sequence>MGKLAARIPGHPVATERCAPSVPCPSGRVIVTDQDAALAAAVVHQTPSAEAIAEYSDGSRLDNGDCGYAAVTQIDPQQNSWKRTSAYIGDNKETYRTELFGIAAGLEMALTHTLVRSNSTGRVRLCTYARNAYSTTHPDSDNDCYPALHARKLP</sequence>
<evidence type="ECO:0000313" key="2">
    <source>
        <dbReference type="Proteomes" id="UP000326924"/>
    </source>
</evidence>
<comment type="caution">
    <text evidence="1">The sequence shown here is derived from an EMBL/GenBank/DDBJ whole genome shotgun (WGS) entry which is preliminary data.</text>
</comment>
<keyword evidence="2" id="KW-1185">Reference proteome</keyword>
<organism evidence="1 2">
    <name type="scientific">Sphaerosporella brunnea</name>
    <dbReference type="NCBI Taxonomy" id="1250544"/>
    <lineage>
        <taxon>Eukaryota</taxon>
        <taxon>Fungi</taxon>
        <taxon>Dikarya</taxon>
        <taxon>Ascomycota</taxon>
        <taxon>Pezizomycotina</taxon>
        <taxon>Pezizomycetes</taxon>
        <taxon>Pezizales</taxon>
        <taxon>Pyronemataceae</taxon>
        <taxon>Sphaerosporella</taxon>
    </lineage>
</organism>
<dbReference type="InParanoid" id="A0A5J5EE05"/>
<dbReference type="Proteomes" id="UP000326924">
    <property type="component" value="Unassembled WGS sequence"/>
</dbReference>
<reference evidence="1 2" key="1">
    <citation type="submission" date="2019-09" db="EMBL/GenBank/DDBJ databases">
        <title>Draft genome of the ectomycorrhizal ascomycete Sphaerosporella brunnea.</title>
        <authorList>
            <consortium name="DOE Joint Genome Institute"/>
            <person name="Benucci G.M."/>
            <person name="Marozzi G."/>
            <person name="Antonielli L."/>
            <person name="Sanchez S."/>
            <person name="Marco P."/>
            <person name="Wang X."/>
            <person name="Falini L.B."/>
            <person name="Barry K."/>
            <person name="Haridas S."/>
            <person name="Lipzen A."/>
            <person name="Labutti K."/>
            <person name="Grigoriev I.V."/>
            <person name="Murat C."/>
            <person name="Martin F."/>
            <person name="Albertini E."/>
            <person name="Donnini D."/>
            <person name="Bonito G."/>
        </authorList>
    </citation>
    <scope>NUCLEOTIDE SEQUENCE [LARGE SCALE GENOMIC DNA]</scope>
    <source>
        <strain evidence="1 2">Sb_GMNB300</strain>
    </source>
</reference>
<dbReference type="SUPFAM" id="SSF53098">
    <property type="entry name" value="Ribonuclease H-like"/>
    <property type="match status" value="1"/>
</dbReference>
<evidence type="ECO:0000313" key="1">
    <source>
        <dbReference type="EMBL" id="KAA8893287.1"/>
    </source>
</evidence>
<dbReference type="OrthoDB" id="4504904at2759"/>